<keyword evidence="2" id="KW-0472">Membrane</keyword>
<dbReference type="Pfam" id="PF03334">
    <property type="entry name" value="PhaG_MnhG_YufB"/>
    <property type="match status" value="1"/>
</dbReference>
<dbReference type="NCBIfam" id="NF009315">
    <property type="entry name" value="PRK12674.1-4"/>
    <property type="match status" value="1"/>
</dbReference>
<feature type="transmembrane region" description="Helical" evidence="2">
    <location>
        <begin position="71"/>
        <end position="93"/>
    </location>
</feature>
<reference evidence="3" key="1">
    <citation type="submission" date="2022-05" db="EMBL/GenBank/DDBJ databases">
        <title>An RpoN-dependent PEP-CTERM gene is involved in floc formation of an Aquincola tertiaricarbonis strain.</title>
        <authorList>
            <person name="Qiu D."/>
            <person name="Xia M."/>
        </authorList>
    </citation>
    <scope>NUCLEOTIDE SEQUENCE</scope>
    <source>
        <strain evidence="3">RN12</strain>
    </source>
</reference>
<feature type="region of interest" description="Disordered" evidence="1">
    <location>
        <begin position="104"/>
        <end position="142"/>
    </location>
</feature>
<dbReference type="InterPro" id="IPR005133">
    <property type="entry name" value="PhaG_MnhG_YufB"/>
</dbReference>
<keyword evidence="4" id="KW-1185">Reference proteome</keyword>
<dbReference type="NCBIfam" id="TIGR01300">
    <property type="entry name" value="CPA3_mnhG_phaG"/>
    <property type="match status" value="1"/>
</dbReference>
<accession>A0ABY4S723</accession>
<evidence type="ECO:0000313" key="3">
    <source>
        <dbReference type="EMBL" id="URI09196.1"/>
    </source>
</evidence>
<dbReference type="PANTHER" id="PTHR34703:SF1">
    <property type="entry name" value="ANTIPORTER SUBUNIT MNHG2-RELATED"/>
    <property type="match status" value="1"/>
</dbReference>
<keyword evidence="2" id="KW-0812">Transmembrane</keyword>
<evidence type="ECO:0000313" key="4">
    <source>
        <dbReference type="Proteomes" id="UP001056201"/>
    </source>
</evidence>
<feature type="transmembrane region" description="Helical" evidence="2">
    <location>
        <begin position="40"/>
        <end position="59"/>
    </location>
</feature>
<name>A0ABY4S723_AQUTE</name>
<organism evidence="3 4">
    <name type="scientific">Aquincola tertiaricarbonis</name>
    <dbReference type="NCBI Taxonomy" id="391953"/>
    <lineage>
        <taxon>Bacteria</taxon>
        <taxon>Pseudomonadati</taxon>
        <taxon>Pseudomonadota</taxon>
        <taxon>Betaproteobacteria</taxon>
        <taxon>Burkholderiales</taxon>
        <taxon>Sphaerotilaceae</taxon>
        <taxon>Aquincola</taxon>
    </lineage>
</organism>
<dbReference type="PANTHER" id="PTHR34703">
    <property type="entry name" value="ANTIPORTER SUBUNIT MNHG2-RELATED"/>
    <property type="match status" value="1"/>
</dbReference>
<feature type="transmembrane region" description="Helical" evidence="2">
    <location>
        <begin position="6"/>
        <end position="28"/>
    </location>
</feature>
<dbReference type="EMBL" id="CP097636">
    <property type="protein sequence ID" value="URI09196.1"/>
    <property type="molecule type" value="Genomic_DNA"/>
</dbReference>
<protein>
    <submittedName>
        <fullName evidence="3">Na+/H+ antiporter subunit G</fullName>
    </submittedName>
</protein>
<sequence length="142" mass="14896">MAWWIEYTVAALLVAAGLLALAGAVGLLRMPDFFQRMHPPALAITLGSWCVALASALYFSALEQRPVLSAWLIPVLLAITAPITSLLLARAALFRRRGLAAERGADAPDEPLPPPARGGVTGPTPAPLSSRADRADAPPGPR</sequence>
<keyword evidence="2" id="KW-1133">Transmembrane helix</keyword>
<gene>
    <name evidence="3" type="ORF">MW290_26900</name>
</gene>
<proteinExistence type="predicted"/>
<evidence type="ECO:0000256" key="1">
    <source>
        <dbReference type="SAM" id="MobiDB-lite"/>
    </source>
</evidence>
<evidence type="ECO:0000256" key="2">
    <source>
        <dbReference type="SAM" id="Phobius"/>
    </source>
</evidence>
<dbReference type="Proteomes" id="UP001056201">
    <property type="component" value="Chromosome 2"/>
</dbReference>
<dbReference type="RefSeq" id="WP_250197428.1">
    <property type="nucleotide sequence ID" value="NZ_CP097636.1"/>
</dbReference>